<accession>A0A3Q9FWE4</accession>
<dbReference type="InterPro" id="IPR043917">
    <property type="entry name" value="DUF5753"/>
</dbReference>
<proteinExistence type="predicted"/>
<dbReference type="GO" id="GO:0003677">
    <property type="term" value="F:DNA binding"/>
    <property type="evidence" value="ECO:0007669"/>
    <property type="project" value="InterPro"/>
</dbReference>
<dbReference type="SUPFAM" id="SSF47413">
    <property type="entry name" value="lambda repressor-like DNA-binding domains"/>
    <property type="match status" value="1"/>
</dbReference>
<dbReference type="Pfam" id="PF13560">
    <property type="entry name" value="HTH_31"/>
    <property type="match status" value="1"/>
</dbReference>
<dbReference type="RefSeq" id="WP_126914926.1">
    <property type="nucleotide sequence ID" value="NZ_CP034587.1"/>
</dbReference>
<keyword evidence="3" id="KW-1185">Reference proteome</keyword>
<dbReference type="Pfam" id="PF19054">
    <property type="entry name" value="DUF5753"/>
    <property type="match status" value="1"/>
</dbReference>
<dbReference type="EMBL" id="CP034587">
    <property type="protein sequence ID" value="AZQ72402.1"/>
    <property type="molecule type" value="Genomic_DNA"/>
</dbReference>
<dbReference type="Proteomes" id="UP000267900">
    <property type="component" value="Chromosome"/>
</dbReference>
<gene>
    <name evidence="2" type="ORF">EKH77_15350</name>
</gene>
<dbReference type="CDD" id="cd00093">
    <property type="entry name" value="HTH_XRE"/>
    <property type="match status" value="1"/>
</dbReference>
<dbReference type="InterPro" id="IPR001387">
    <property type="entry name" value="Cro/C1-type_HTH"/>
</dbReference>
<dbReference type="InterPro" id="IPR010982">
    <property type="entry name" value="Lambda_DNA-bd_dom_sf"/>
</dbReference>
<name>A0A3Q9FWE4_STRLT</name>
<feature type="domain" description="HTH cro/C1-type" evidence="1">
    <location>
        <begin position="18"/>
        <end position="72"/>
    </location>
</feature>
<sequence>MPPRSNPTARQVRLGAELRKMRERTGMTAREAARRFGISPMQMSHVEVGRIGIGEERLRVLAGHYGCTDEALVDALVAMTGRQGRGWWEKYRGVIDSLTLDVAELEHHAVALKAIQVVHVPGLLQTEPYMRALFTYLSPGYAPDRLEAVIEFRMRRRQVLERAHPLPFEAVVHEAALRMKVDGDKVAREQLDFILECSERPGVTIRVIPFAADRFAGMGCSMLYAEGLVPQLDTVQIDQVHGSVFIDGEAELDHYRDRLRTMERSALSPEATRDFIQRIAREM</sequence>
<dbReference type="Gene3D" id="1.10.260.40">
    <property type="entry name" value="lambda repressor-like DNA-binding domains"/>
    <property type="match status" value="1"/>
</dbReference>
<protein>
    <submittedName>
        <fullName evidence="2">XRE family transcriptional regulator</fullName>
    </submittedName>
</protein>
<dbReference type="SMART" id="SM00530">
    <property type="entry name" value="HTH_XRE"/>
    <property type="match status" value="1"/>
</dbReference>
<evidence type="ECO:0000259" key="1">
    <source>
        <dbReference type="PROSITE" id="PS50943"/>
    </source>
</evidence>
<evidence type="ECO:0000313" key="2">
    <source>
        <dbReference type="EMBL" id="AZQ72402.1"/>
    </source>
</evidence>
<dbReference type="AlphaFoldDB" id="A0A3Q9FWE4"/>
<dbReference type="OrthoDB" id="3462393at2"/>
<organism evidence="2 3">
    <name type="scientific">Streptomyces luteoverticillatus</name>
    <name type="common">Streptoverticillium luteoverticillatus</name>
    <dbReference type="NCBI Taxonomy" id="66425"/>
    <lineage>
        <taxon>Bacteria</taxon>
        <taxon>Bacillati</taxon>
        <taxon>Actinomycetota</taxon>
        <taxon>Actinomycetes</taxon>
        <taxon>Kitasatosporales</taxon>
        <taxon>Streptomycetaceae</taxon>
        <taxon>Streptomyces</taxon>
    </lineage>
</organism>
<evidence type="ECO:0000313" key="3">
    <source>
        <dbReference type="Proteomes" id="UP000267900"/>
    </source>
</evidence>
<dbReference type="PROSITE" id="PS50943">
    <property type="entry name" value="HTH_CROC1"/>
    <property type="match status" value="1"/>
</dbReference>
<reference evidence="2 3" key="1">
    <citation type="submission" date="2018-12" db="EMBL/GenBank/DDBJ databases">
        <title>The whole draft genome of Streptomyce luteoverticillatus CGMCC 15060.</title>
        <authorList>
            <person name="Feng Z."/>
            <person name="Chen G."/>
            <person name="Zhang J."/>
            <person name="Zhu H."/>
            <person name="Yu X."/>
            <person name="Zhang W."/>
            <person name="Zhang X."/>
        </authorList>
    </citation>
    <scope>NUCLEOTIDE SEQUENCE [LARGE SCALE GENOMIC DNA]</scope>
    <source>
        <strain evidence="2 3">CGMCC 15060</strain>
    </source>
</reference>